<dbReference type="Proteomes" id="UP000887013">
    <property type="component" value="Unassembled WGS sequence"/>
</dbReference>
<evidence type="ECO:0000256" key="1">
    <source>
        <dbReference type="SAM" id="MobiDB-lite"/>
    </source>
</evidence>
<dbReference type="AlphaFoldDB" id="A0A8X6NN93"/>
<sequence>MQSSQLTREHELRCRDLMILRYDRQRQLCDEIITKQRILIDALATGEKSKNANARKELNELYRIYQQEIQELNSGRHSDLGQLSLYDSLYRPTSSALRPLGSSGSMLELHQLESSKRSDSRTSRAPNPLPPIRSQGENSDGDKRLFLRRKRQPYRRGSDDDSIGTPHLPPISNNPMDPRIRRANSRFSNSSSNSSTSITDRRSLSINSPLDFTAYSNASSNGGSSDSSDYREKLKKVEEFEEPLRKRFGILPSLRLRKGRGTSSDSEVLIYNKNNRDGGGLHGNKTFPQQVRRQEIAEVRRSKQWNNDKGFGY</sequence>
<feature type="region of interest" description="Disordered" evidence="1">
    <location>
        <begin position="111"/>
        <end position="202"/>
    </location>
</feature>
<accession>A0A8X6NN93</accession>
<feature type="compositionally biased region" description="Low complexity" evidence="1">
    <location>
        <begin position="185"/>
        <end position="198"/>
    </location>
</feature>
<keyword evidence="3" id="KW-1185">Reference proteome</keyword>
<comment type="caution">
    <text evidence="2">The sequence shown here is derived from an EMBL/GenBank/DDBJ whole genome shotgun (WGS) entry which is preliminary data.</text>
</comment>
<feature type="compositionally biased region" description="Basic and acidic residues" evidence="1">
    <location>
        <begin position="111"/>
        <end position="122"/>
    </location>
</feature>
<protein>
    <submittedName>
        <fullName evidence="2">Kinesin-like protein</fullName>
    </submittedName>
</protein>
<evidence type="ECO:0000313" key="2">
    <source>
        <dbReference type="EMBL" id="GFT22220.1"/>
    </source>
</evidence>
<evidence type="ECO:0000313" key="3">
    <source>
        <dbReference type="Proteomes" id="UP000887013"/>
    </source>
</evidence>
<reference evidence="2" key="1">
    <citation type="submission" date="2020-08" db="EMBL/GenBank/DDBJ databases">
        <title>Multicomponent nature underlies the extraordinary mechanical properties of spider dragline silk.</title>
        <authorList>
            <person name="Kono N."/>
            <person name="Nakamura H."/>
            <person name="Mori M."/>
            <person name="Yoshida Y."/>
            <person name="Ohtoshi R."/>
            <person name="Malay A.D."/>
            <person name="Moran D.A.P."/>
            <person name="Tomita M."/>
            <person name="Numata K."/>
            <person name="Arakawa K."/>
        </authorList>
    </citation>
    <scope>NUCLEOTIDE SEQUENCE</scope>
</reference>
<dbReference type="OrthoDB" id="6489156at2759"/>
<name>A0A8X6NN93_NEPPI</name>
<dbReference type="EMBL" id="BMAW01106045">
    <property type="protein sequence ID" value="GFT22220.1"/>
    <property type="molecule type" value="Genomic_DNA"/>
</dbReference>
<gene>
    <name evidence="2" type="ORF">NPIL_587351</name>
</gene>
<organism evidence="2 3">
    <name type="scientific">Nephila pilipes</name>
    <name type="common">Giant wood spider</name>
    <name type="synonym">Nephila maculata</name>
    <dbReference type="NCBI Taxonomy" id="299642"/>
    <lineage>
        <taxon>Eukaryota</taxon>
        <taxon>Metazoa</taxon>
        <taxon>Ecdysozoa</taxon>
        <taxon>Arthropoda</taxon>
        <taxon>Chelicerata</taxon>
        <taxon>Arachnida</taxon>
        <taxon>Araneae</taxon>
        <taxon>Araneomorphae</taxon>
        <taxon>Entelegynae</taxon>
        <taxon>Araneoidea</taxon>
        <taxon>Nephilidae</taxon>
        <taxon>Nephila</taxon>
    </lineage>
</organism>
<proteinExistence type="predicted"/>